<protein>
    <submittedName>
        <fullName evidence="6">Alpha-galactosidase</fullName>
    </submittedName>
</protein>
<dbReference type="GO" id="GO:0005975">
    <property type="term" value="P:carbohydrate metabolic process"/>
    <property type="evidence" value="ECO:0007669"/>
    <property type="project" value="InterPro"/>
</dbReference>
<keyword evidence="2" id="KW-0732">Signal</keyword>
<evidence type="ECO:0000256" key="1">
    <source>
        <dbReference type="ARBA" id="ARBA00009743"/>
    </source>
</evidence>
<dbReference type="InterPro" id="IPR013780">
    <property type="entry name" value="Glyco_hydro_b"/>
</dbReference>
<dbReference type="GO" id="GO:0004553">
    <property type="term" value="F:hydrolase activity, hydrolyzing O-glycosyl compounds"/>
    <property type="evidence" value="ECO:0007669"/>
    <property type="project" value="InterPro"/>
</dbReference>
<gene>
    <name evidence="6" type="ORF">GXP70_23005</name>
</gene>
<dbReference type="SUPFAM" id="SSF51011">
    <property type="entry name" value="Glycosyl hydrolase domain"/>
    <property type="match status" value="1"/>
</dbReference>
<dbReference type="KEGG" id="plyc:GXP70_23005"/>
<dbReference type="EMBL" id="CP048209">
    <property type="protein sequence ID" value="QHT62564.1"/>
    <property type="molecule type" value="Genomic_DNA"/>
</dbReference>
<dbReference type="Gene3D" id="2.60.40.1180">
    <property type="entry name" value="Golgi alpha-mannosidase II"/>
    <property type="match status" value="1"/>
</dbReference>
<evidence type="ECO:0000256" key="2">
    <source>
        <dbReference type="ARBA" id="ARBA00022729"/>
    </source>
</evidence>
<accession>A0A6C0G501</accession>
<reference evidence="6 7" key="1">
    <citation type="submission" date="2020-01" db="EMBL/GenBank/DDBJ databases">
        <title>Paenibacillus sp. nov., isolated from tomato rhizosphere.</title>
        <authorList>
            <person name="Weon H.-Y."/>
            <person name="Lee S.A."/>
        </authorList>
    </citation>
    <scope>NUCLEOTIDE SEQUENCE [LARGE SCALE GENOMIC DNA]</scope>
    <source>
        <strain evidence="6 7">12200R-189</strain>
    </source>
</reference>
<dbReference type="InterPro" id="IPR017853">
    <property type="entry name" value="GH"/>
</dbReference>
<dbReference type="PANTHER" id="PTHR11452:SF75">
    <property type="entry name" value="ALPHA-GALACTOSIDASE MEL1"/>
    <property type="match status" value="1"/>
</dbReference>
<dbReference type="Pfam" id="PF17801">
    <property type="entry name" value="Melibiase_C"/>
    <property type="match status" value="1"/>
</dbReference>
<comment type="similarity">
    <text evidence="1">Belongs to the glycosyl hydrolase 27 family.</text>
</comment>
<keyword evidence="4" id="KW-0326">Glycosidase</keyword>
<dbReference type="RefSeq" id="WP_162358996.1">
    <property type="nucleotide sequence ID" value="NZ_CP048209.1"/>
</dbReference>
<name>A0A6C0G501_9BACL</name>
<keyword evidence="3" id="KW-0378">Hydrolase</keyword>
<dbReference type="InterPro" id="IPR041233">
    <property type="entry name" value="Melibiase_C"/>
</dbReference>
<evidence type="ECO:0000256" key="4">
    <source>
        <dbReference type="ARBA" id="ARBA00023295"/>
    </source>
</evidence>
<evidence type="ECO:0000259" key="5">
    <source>
        <dbReference type="Pfam" id="PF17801"/>
    </source>
</evidence>
<dbReference type="Gene3D" id="3.20.20.70">
    <property type="entry name" value="Aldolase class I"/>
    <property type="match status" value="1"/>
</dbReference>
<dbReference type="Proteomes" id="UP000476064">
    <property type="component" value="Chromosome"/>
</dbReference>
<evidence type="ECO:0000256" key="3">
    <source>
        <dbReference type="ARBA" id="ARBA00022801"/>
    </source>
</evidence>
<proteinExistence type="inferred from homology"/>
<dbReference type="SUPFAM" id="SSF51445">
    <property type="entry name" value="(Trans)glycosidases"/>
    <property type="match status" value="1"/>
</dbReference>
<organism evidence="6 7">
    <name type="scientific">Paenibacillus lycopersici</name>
    <dbReference type="NCBI Taxonomy" id="2704462"/>
    <lineage>
        <taxon>Bacteria</taxon>
        <taxon>Bacillati</taxon>
        <taxon>Bacillota</taxon>
        <taxon>Bacilli</taxon>
        <taxon>Bacillales</taxon>
        <taxon>Paenibacillaceae</taxon>
        <taxon>Paenibacillus</taxon>
    </lineage>
</organism>
<keyword evidence="7" id="KW-1185">Reference proteome</keyword>
<evidence type="ECO:0000313" key="6">
    <source>
        <dbReference type="EMBL" id="QHT62564.1"/>
    </source>
</evidence>
<dbReference type="InterPro" id="IPR013785">
    <property type="entry name" value="Aldolase_TIM"/>
</dbReference>
<dbReference type="InterPro" id="IPR002241">
    <property type="entry name" value="Glyco_hydro_27"/>
</dbReference>
<dbReference type="AlphaFoldDB" id="A0A6C0G501"/>
<dbReference type="PANTHER" id="PTHR11452">
    <property type="entry name" value="ALPHA-GALACTOSIDASE/ALPHA-N-ACETYLGALACTOSAMINIDASE"/>
    <property type="match status" value="1"/>
</dbReference>
<sequence>MTIARTEQERFAAIDNGQVRVEVDLANGSASIAWLDEAAVQGIESRIRLDGRLLTTREARERSYRIADASGVFGAGAELTVQHRMDDRLEIMQRFTVHEGMRACLVQAEARRSDGEAIASNYIAPIYCADEAGALRLEAESGDSEQDPLLALFVPFDNDKWVRYESVAMPGRTESYEASAVYRDGSRRGLVFGSVAHDTWKTGIVIDSEAGQAVQRLEIYGGAASEYTRDTIPHGIVSGTVLSSPVIWLGAFGDYRDGLLAFGEANARIEPPLAWEGTVPFGWNSWSAVGAELSFDSYVRASDLIHEVQQQGFHDQGVVYLNFDSFWTNLTAEERRQAVVHVNRNGQKAGTYWTPFAYWGKSEEAGNRIVEGTDGLYTYADLLLRDGEGQVLPDLDGGLAIDPTHPGCLMRVEWTLRNFVEEGYEYVKLDFMAHGTLEGKHHRPDIQTGIQAYRFGMAHICGLLDPARIGRKFFIHLSIAPLFPHPYAHGRRISCDAFGELKDTEYMLNSLTYGWWIHDTLYRFNDPDHTVLYKSYNHEPTTEHEGRSRLNASLIAGTLLLMGDDFREEEACRRARAWLTEPALLAIARKGGTFLPLAGNTGQRAADVFYRMDRSEEGEDIVHVAVFNYDGELAAGKSVDLERLGLPAGAAYRCEELWTKKVRDVSGRVELQLAPAESVMLRLERLA</sequence>
<feature type="domain" description="Alpha galactosidase C-terminal" evidence="5">
    <location>
        <begin position="622"/>
        <end position="683"/>
    </location>
</feature>
<evidence type="ECO:0000313" key="7">
    <source>
        <dbReference type="Proteomes" id="UP000476064"/>
    </source>
</evidence>